<comment type="cofactor">
    <cofactor evidence="2">
        <name>[4Fe-4S] cluster</name>
        <dbReference type="ChEBI" id="CHEBI:49883"/>
    </cofactor>
</comment>
<protein>
    <submittedName>
        <fullName evidence="12">NADPH-dependent 2,4-dienoyl-CoA reductase</fullName>
    </submittedName>
</protein>
<dbReference type="InterPro" id="IPR051793">
    <property type="entry name" value="NADH:flavin_oxidoreductase"/>
</dbReference>
<evidence type="ECO:0000256" key="2">
    <source>
        <dbReference type="ARBA" id="ARBA00001966"/>
    </source>
</evidence>
<dbReference type="PRINTS" id="PR00411">
    <property type="entry name" value="PNDRDTASEI"/>
</dbReference>
<evidence type="ECO:0000256" key="8">
    <source>
        <dbReference type="ARBA" id="ARBA00023004"/>
    </source>
</evidence>
<dbReference type="PANTHER" id="PTHR42917">
    <property type="entry name" value="2,4-DIENOYL-COA REDUCTASE"/>
    <property type="match status" value="1"/>
</dbReference>
<evidence type="ECO:0000256" key="1">
    <source>
        <dbReference type="ARBA" id="ARBA00001917"/>
    </source>
</evidence>
<name>A0ABP8GE20_9BURK</name>
<dbReference type="PANTHER" id="PTHR42917:SF2">
    <property type="entry name" value="2,4-DIENOYL-COA REDUCTASE [(2E)-ENOYL-COA-PRODUCING]"/>
    <property type="match status" value="1"/>
</dbReference>
<dbReference type="Pfam" id="PF07992">
    <property type="entry name" value="Pyr_redox_2"/>
    <property type="match status" value="1"/>
</dbReference>
<feature type="domain" description="FAD/NAD(P)-binding" evidence="11">
    <location>
        <begin position="387"/>
        <end position="653"/>
    </location>
</feature>
<dbReference type="InterPro" id="IPR013785">
    <property type="entry name" value="Aldolase_TIM"/>
</dbReference>
<dbReference type="EMBL" id="BAABFO010000001">
    <property type="protein sequence ID" value="GAA4322609.1"/>
    <property type="molecule type" value="Genomic_DNA"/>
</dbReference>
<dbReference type="InterPro" id="IPR001155">
    <property type="entry name" value="OxRdtase_FMN_N"/>
</dbReference>
<dbReference type="Gene3D" id="3.50.50.60">
    <property type="entry name" value="FAD/NAD(P)-binding domain"/>
    <property type="match status" value="1"/>
</dbReference>
<dbReference type="InterPro" id="IPR036188">
    <property type="entry name" value="FAD/NAD-bd_sf"/>
</dbReference>
<evidence type="ECO:0000256" key="3">
    <source>
        <dbReference type="ARBA" id="ARBA00011048"/>
    </source>
</evidence>
<reference evidence="13" key="1">
    <citation type="journal article" date="2019" name="Int. J. Syst. Evol. Microbiol.">
        <title>The Global Catalogue of Microorganisms (GCM) 10K type strain sequencing project: providing services to taxonomists for standard genome sequencing and annotation.</title>
        <authorList>
            <consortium name="The Broad Institute Genomics Platform"/>
            <consortium name="The Broad Institute Genome Sequencing Center for Infectious Disease"/>
            <person name="Wu L."/>
            <person name="Ma J."/>
        </authorList>
    </citation>
    <scope>NUCLEOTIDE SEQUENCE [LARGE SCALE GENOMIC DNA]</scope>
    <source>
        <strain evidence="13">JCM 17666</strain>
    </source>
</reference>
<accession>A0ABP8GE20</accession>
<keyword evidence="7" id="KW-0560">Oxidoreductase</keyword>
<keyword evidence="5" id="KW-0288">FMN</keyword>
<evidence type="ECO:0000256" key="5">
    <source>
        <dbReference type="ARBA" id="ARBA00022643"/>
    </source>
</evidence>
<gene>
    <name evidence="12" type="ORF">GCM10023144_02740</name>
</gene>
<keyword evidence="9" id="KW-0411">Iron-sulfur</keyword>
<dbReference type="SUPFAM" id="SSF51905">
    <property type="entry name" value="FAD/NAD(P)-binding domain"/>
    <property type="match status" value="1"/>
</dbReference>
<dbReference type="Gene3D" id="3.20.20.70">
    <property type="entry name" value="Aldolase class I"/>
    <property type="match status" value="1"/>
</dbReference>
<sequence>MSGACPGEGDPSAYPLLVSPLAVGPLTLRNRIVMGAMHTRIELLDRPVERLAAFYRERARGETALILTGGVAPNAEGRMEEGAPVLADRAPLAAHRAVTAAVHAEDGRIALQILHAGRYARHALCVGPSARRSPITPFAPRPLDTAQVRATVADYARCAALAREAGYDGVEVMGSEGYLINQFAAPCTNDRADEYGGGFDNRIRLAVDIVRAIRRAAGADFLLIYRISAIDLVPGGMTASETARLARAVEEAGAHAIDTGIGWHESRVPTIAAAVPRAAWAFAARHVKQAVHVPVIASNRINTPEVAEALLAAGDADLVSLARPLLADPAFARKARRGEARRINSCIACNQACLDRIFSGRSASCLVNPQAGREIEFDAPPAARAKSIAVVGAGPAGMRCAIDAARRGHRVHLFEADAEPGGQLRLARAVPGKSEFDEMLRYFRQALDDACVALTLGHRVDAAALAAGGFDEIVIATGAVPRVPAIAGIDHSKVLSYADVLLGRRPAGRRVAIIGAGGIGFDVAAFLLLDPRESLSPERFLRAWEIGVSGGAPATASRDVFLLQRSPGRSGARLGRTTGWILKAALRRAGLQMLDDVRYVAIDDAGLHCSVAGRERVLDVDSVIVCAGQEPERTLADGLAARGIACHRIGGAQAAAELDAARAIEQAARLAASL</sequence>
<comment type="similarity">
    <text evidence="3">In the N-terminal section; belongs to the NADH:flavin oxidoreductase/NADH oxidase family.</text>
</comment>
<comment type="caution">
    <text evidence="12">The sequence shown here is derived from an EMBL/GenBank/DDBJ whole genome shotgun (WGS) entry which is preliminary data.</text>
</comment>
<evidence type="ECO:0000256" key="9">
    <source>
        <dbReference type="ARBA" id="ARBA00023014"/>
    </source>
</evidence>
<comment type="cofactor">
    <cofactor evidence="1">
        <name>FMN</name>
        <dbReference type="ChEBI" id="CHEBI:58210"/>
    </cofactor>
</comment>
<dbReference type="Proteomes" id="UP001501671">
    <property type="component" value="Unassembled WGS sequence"/>
</dbReference>
<evidence type="ECO:0000313" key="12">
    <source>
        <dbReference type="EMBL" id="GAA4322609.1"/>
    </source>
</evidence>
<organism evidence="12 13">
    <name type="scientific">Pigmentiphaga soli</name>
    <dbReference type="NCBI Taxonomy" id="1007095"/>
    <lineage>
        <taxon>Bacteria</taxon>
        <taxon>Pseudomonadati</taxon>
        <taxon>Pseudomonadota</taxon>
        <taxon>Betaproteobacteria</taxon>
        <taxon>Burkholderiales</taxon>
        <taxon>Alcaligenaceae</taxon>
        <taxon>Pigmentiphaga</taxon>
    </lineage>
</organism>
<dbReference type="SUPFAM" id="SSF51395">
    <property type="entry name" value="FMN-linked oxidoreductases"/>
    <property type="match status" value="1"/>
</dbReference>
<keyword evidence="4" id="KW-0285">Flavoprotein</keyword>
<evidence type="ECO:0000256" key="4">
    <source>
        <dbReference type="ARBA" id="ARBA00022630"/>
    </source>
</evidence>
<dbReference type="Gene3D" id="3.40.50.720">
    <property type="entry name" value="NAD(P)-binding Rossmann-like Domain"/>
    <property type="match status" value="1"/>
</dbReference>
<dbReference type="RefSeq" id="WP_345245548.1">
    <property type="nucleotide sequence ID" value="NZ_BAABFO010000001.1"/>
</dbReference>
<proteinExistence type="inferred from homology"/>
<evidence type="ECO:0000256" key="7">
    <source>
        <dbReference type="ARBA" id="ARBA00023002"/>
    </source>
</evidence>
<dbReference type="InterPro" id="IPR023753">
    <property type="entry name" value="FAD/NAD-binding_dom"/>
</dbReference>
<evidence type="ECO:0000313" key="13">
    <source>
        <dbReference type="Proteomes" id="UP001501671"/>
    </source>
</evidence>
<keyword evidence="8" id="KW-0408">Iron</keyword>
<dbReference type="Pfam" id="PF00724">
    <property type="entry name" value="Oxidored_FMN"/>
    <property type="match status" value="1"/>
</dbReference>
<keyword evidence="6" id="KW-0479">Metal-binding</keyword>
<evidence type="ECO:0000256" key="6">
    <source>
        <dbReference type="ARBA" id="ARBA00022723"/>
    </source>
</evidence>
<keyword evidence="13" id="KW-1185">Reference proteome</keyword>
<evidence type="ECO:0000259" key="10">
    <source>
        <dbReference type="Pfam" id="PF00724"/>
    </source>
</evidence>
<evidence type="ECO:0000259" key="11">
    <source>
        <dbReference type="Pfam" id="PF07992"/>
    </source>
</evidence>
<dbReference type="SUPFAM" id="SSF51971">
    <property type="entry name" value="Nucleotide-binding domain"/>
    <property type="match status" value="1"/>
</dbReference>
<feature type="domain" description="NADH:flavin oxidoreductase/NADH oxidase N-terminal" evidence="10">
    <location>
        <begin position="18"/>
        <end position="338"/>
    </location>
</feature>
<dbReference type="CDD" id="cd02930">
    <property type="entry name" value="DCR_FMN"/>
    <property type="match status" value="1"/>
</dbReference>
<dbReference type="PRINTS" id="PR00368">
    <property type="entry name" value="FADPNR"/>
</dbReference>